<accession>A0A5B7HGQ4</accession>
<comment type="caution">
    <text evidence="3">The sequence shown here is derived from an EMBL/GenBank/DDBJ whole genome shotgun (WGS) entry which is preliminary data.</text>
</comment>
<proteinExistence type="predicted"/>
<feature type="region of interest" description="Disordered" evidence="1">
    <location>
        <begin position="1"/>
        <end position="20"/>
    </location>
</feature>
<dbReference type="EMBL" id="VSRR010028876">
    <property type="protein sequence ID" value="MPC69096.1"/>
    <property type="molecule type" value="Genomic_DNA"/>
</dbReference>
<name>A0A5B7HGQ4_PORTR</name>
<feature type="transmembrane region" description="Helical" evidence="2">
    <location>
        <begin position="24"/>
        <end position="44"/>
    </location>
</feature>
<reference evidence="3 4" key="1">
    <citation type="submission" date="2019-05" db="EMBL/GenBank/DDBJ databases">
        <title>Another draft genome of Portunus trituberculatus and its Hox gene families provides insights of decapod evolution.</title>
        <authorList>
            <person name="Jeong J.-H."/>
            <person name="Song I."/>
            <person name="Kim S."/>
            <person name="Choi T."/>
            <person name="Kim D."/>
            <person name="Ryu S."/>
            <person name="Kim W."/>
        </authorList>
    </citation>
    <scope>NUCLEOTIDE SEQUENCE [LARGE SCALE GENOMIC DNA]</scope>
    <source>
        <tissue evidence="3">Muscle</tissue>
    </source>
</reference>
<evidence type="ECO:0000256" key="1">
    <source>
        <dbReference type="SAM" id="MobiDB-lite"/>
    </source>
</evidence>
<keyword evidence="2" id="KW-0812">Transmembrane</keyword>
<dbReference type="AlphaFoldDB" id="A0A5B7HGQ4"/>
<keyword evidence="2" id="KW-0472">Membrane</keyword>
<organism evidence="3 4">
    <name type="scientific">Portunus trituberculatus</name>
    <name type="common">Swimming crab</name>
    <name type="synonym">Neptunus trituberculatus</name>
    <dbReference type="NCBI Taxonomy" id="210409"/>
    <lineage>
        <taxon>Eukaryota</taxon>
        <taxon>Metazoa</taxon>
        <taxon>Ecdysozoa</taxon>
        <taxon>Arthropoda</taxon>
        <taxon>Crustacea</taxon>
        <taxon>Multicrustacea</taxon>
        <taxon>Malacostraca</taxon>
        <taxon>Eumalacostraca</taxon>
        <taxon>Eucarida</taxon>
        <taxon>Decapoda</taxon>
        <taxon>Pleocyemata</taxon>
        <taxon>Brachyura</taxon>
        <taxon>Eubrachyura</taxon>
        <taxon>Portunoidea</taxon>
        <taxon>Portunidae</taxon>
        <taxon>Portuninae</taxon>
        <taxon>Portunus</taxon>
    </lineage>
</organism>
<feature type="region of interest" description="Disordered" evidence="1">
    <location>
        <begin position="79"/>
        <end position="110"/>
    </location>
</feature>
<evidence type="ECO:0000256" key="2">
    <source>
        <dbReference type="SAM" id="Phobius"/>
    </source>
</evidence>
<keyword evidence="4" id="KW-1185">Reference proteome</keyword>
<sequence>MGVRGSAAARTPVTCPPTALSPGAATPGFILIIAVSWVMGGAILKGAGRVGLAGSQGGEASSSTMGAAGKVRGVTLRGRGAHATTPARHLAATGTRGEGHARRRRAPPEQRKSIGTVHEEHINIYTRSVVV</sequence>
<evidence type="ECO:0000313" key="3">
    <source>
        <dbReference type="EMBL" id="MPC69096.1"/>
    </source>
</evidence>
<keyword evidence="2" id="KW-1133">Transmembrane helix</keyword>
<evidence type="ECO:0000313" key="4">
    <source>
        <dbReference type="Proteomes" id="UP000324222"/>
    </source>
</evidence>
<protein>
    <submittedName>
        <fullName evidence="3">Uncharacterized protein</fullName>
    </submittedName>
</protein>
<dbReference type="Proteomes" id="UP000324222">
    <property type="component" value="Unassembled WGS sequence"/>
</dbReference>
<gene>
    <name evidence="3" type="ORF">E2C01_063312</name>
</gene>